<dbReference type="AlphaFoldDB" id="A0A812NEY7"/>
<keyword evidence="2" id="KW-1185">Reference proteome</keyword>
<evidence type="ECO:0000313" key="1">
    <source>
        <dbReference type="EMBL" id="CAE7288960.1"/>
    </source>
</evidence>
<comment type="caution">
    <text evidence="1">The sequence shown here is derived from an EMBL/GenBank/DDBJ whole genome shotgun (WGS) entry which is preliminary data.</text>
</comment>
<dbReference type="Gene3D" id="2.40.50.140">
    <property type="entry name" value="Nucleic acid-binding proteins"/>
    <property type="match status" value="1"/>
</dbReference>
<dbReference type="EMBL" id="CAJNDS010001913">
    <property type="protein sequence ID" value="CAE7288960.1"/>
    <property type="molecule type" value="Genomic_DNA"/>
</dbReference>
<organism evidence="1 2">
    <name type="scientific">Symbiodinium natans</name>
    <dbReference type="NCBI Taxonomy" id="878477"/>
    <lineage>
        <taxon>Eukaryota</taxon>
        <taxon>Sar</taxon>
        <taxon>Alveolata</taxon>
        <taxon>Dinophyceae</taxon>
        <taxon>Suessiales</taxon>
        <taxon>Symbiodiniaceae</taxon>
        <taxon>Symbiodinium</taxon>
    </lineage>
</organism>
<evidence type="ECO:0000313" key="2">
    <source>
        <dbReference type="Proteomes" id="UP000604046"/>
    </source>
</evidence>
<evidence type="ECO:0008006" key="3">
    <source>
        <dbReference type="Google" id="ProtNLM"/>
    </source>
</evidence>
<proteinExistence type="predicted"/>
<dbReference type="Proteomes" id="UP000604046">
    <property type="component" value="Unassembled WGS sequence"/>
</dbReference>
<dbReference type="InterPro" id="IPR029146">
    <property type="entry name" value="Ten1_animal_plant"/>
</dbReference>
<dbReference type="GO" id="GO:1990879">
    <property type="term" value="C:CST complex"/>
    <property type="evidence" value="ECO:0007669"/>
    <property type="project" value="InterPro"/>
</dbReference>
<accession>A0A812NEY7</accession>
<gene>
    <name evidence="1" type="ORF">SNAT2548_LOCUS15259</name>
</gene>
<name>A0A812NEY7_9DINO</name>
<dbReference type="OrthoDB" id="342190at2759"/>
<dbReference type="InterPro" id="IPR012340">
    <property type="entry name" value="NA-bd_OB-fold"/>
</dbReference>
<sequence>MASQQRPAEPQQQLQLPPARICLLKELVQNPAAAVGASVRVTGEMKEFQQGAGGRPLLLLHDRGATLLVDGAAAVRAAEIVPGRGVQAVGEIESREGVLVMQARILRVVDLDLQLYERCLAVRRQFESQYLT</sequence>
<reference evidence="1" key="1">
    <citation type="submission" date="2021-02" db="EMBL/GenBank/DDBJ databases">
        <authorList>
            <person name="Dougan E. K."/>
            <person name="Rhodes N."/>
            <person name="Thang M."/>
            <person name="Chan C."/>
        </authorList>
    </citation>
    <scope>NUCLEOTIDE SEQUENCE</scope>
</reference>
<dbReference type="GO" id="GO:0003697">
    <property type="term" value="F:single-stranded DNA binding"/>
    <property type="evidence" value="ECO:0007669"/>
    <property type="project" value="InterPro"/>
</dbReference>
<protein>
    <recommendedName>
        <fullName evidence="3">CST complex subunit TEN1</fullName>
    </recommendedName>
</protein>
<dbReference type="Pfam" id="PF15490">
    <property type="entry name" value="Ten1_2"/>
    <property type="match status" value="1"/>
</dbReference>